<reference evidence="2 3" key="2">
    <citation type="submission" date="2018-10" db="EMBL/GenBank/DDBJ databases">
        <authorList>
            <consortium name="Pathogen Informatics"/>
        </authorList>
    </citation>
    <scope>NUCLEOTIDE SEQUENCE [LARGE SCALE GENOMIC DNA]</scope>
</reference>
<reference evidence="4" key="1">
    <citation type="submission" date="2017-02" db="UniProtKB">
        <authorList>
            <consortium name="WormBaseParasite"/>
        </authorList>
    </citation>
    <scope>IDENTIFICATION</scope>
</reference>
<dbReference type="OrthoDB" id="5836817at2759"/>
<sequence>MIYTVLIVQILSITTLLILQILYFRKSIFLQIIPAFVAATLIYSIIRRKHAYVWPTIALSCFHIVLSFYLEIIFLFYYIFKPAYIIMVLNWAFDTQYTEKTVSYYVQSTVIFISVITFGLYNYWHLHIYSSSHKIWEHFSIMISPQHQFPQPRYCTLKKPHRSSD</sequence>
<feature type="transmembrane region" description="Helical" evidence="1">
    <location>
        <begin position="75"/>
        <end position="93"/>
    </location>
</feature>
<keyword evidence="1" id="KW-1133">Transmembrane helix</keyword>
<evidence type="ECO:0000313" key="3">
    <source>
        <dbReference type="Proteomes" id="UP000274131"/>
    </source>
</evidence>
<feature type="transmembrane region" description="Helical" evidence="1">
    <location>
        <begin position="105"/>
        <end position="124"/>
    </location>
</feature>
<dbReference type="Proteomes" id="UP000274131">
    <property type="component" value="Unassembled WGS sequence"/>
</dbReference>
<dbReference type="AlphaFoldDB" id="A0A0N4USZ1"/>
<evidence type="ECO:0000313" key="2">
    <source>
        <dbReference type="EMBL" id="VDD85063.1"/>
    </source>
</evidence>
<keyword evidence="1" id="KW-0812">Transmembrane</keyword>
<evidence type="ECO:0000256" key="1">
    <source>
        <dbReference type="SAM" id="Phobius"/>
    </source>
</evidence>
<name>A0A0N4USZ1_ENTVE</name>
<dbReference type="EMBL" id="UXUI01000133">
    <property type="protein sequence ID" value="VDD85063.1"/>
    <property type="molecule type" value="Genomic_DNA"/>
</dbReference>
<feature type="transmembrane region" description="Helical" evidence="1">
    <location>
        <begin position="28"/>
        <end position="46"/>
    </location>
</feature>
<keyword evidence="3" id="KW-1185">Reference proteome</keyword>
<protein>
    <submittedName>
        <fullName evidence="4">Transmembrane domain-containing protein</fullName>
    </submittedName>
</protein>
<proteinExistence type="predicted"/>
<gene>
    <name evidence="2" type="ORF">EVEC_LOCUS206</name>
</gene>
<dbReference type="WBParaSite" id="EVEC_0000029501-mRNA-1">
    <property type="protein sequence ID" value="EVEC_0000029501-mRNA-1"/>
    <property type="gene ID" value="EVEC_0000029501"/>
</dbReference>
<keyword evidence="1" id="KW-0472">Membrane</keyword>
<organism evidence="4">
    <name type="scientific">Enterobius vermicularis</name>
    <name type="common">Human pinworm</name>
    <dbReference type="NCBI Taxonomy" id="51028"/>
    <lineage>
        <taxon>Eukaryota</taxon>
        <taxon>Metazoa</taxon>
        <taxon>Ecdysozoa</taxon>
        <taxon>Nematoda</taxon>
        <taxon>Chromadorea</taxon>
        <taxon>Rhabditida</taxon>
        <taxon>Spirurina</taxon>
        <taxon>Oxyuridomorpha</taxon>
        <taxon>Oxyuroidea</taxon>
        <taxon>Oxyuridae</taxon>
        <taxon>Enterobius</taxon>
    </lineage>
</organism>
<accession>A0A0N4USZ1</accession>
<evidence type="ECO:0000313" key="4">
    <source>
        <dbReference type="WBParaSite" id="EVEC_0000029501-mRNA-1"/>
    </source>
</evidence>
<feature type="transmembrane region" description="Helical" evidence="1">
    <location>
        <begin position="6"/>
        <end position="23"/>
    </location>
</feature>